<dbReference type="NCBIfam" id="TIGR02182">
    <property type="entry name" value="GRXB"/>
    <property type="match status" value="1"/>
</dbReference>
<dbReference type="SUPFAM" id="SSF47616">
    <property type="entry name" value="GST C-terminal domain-like"/>
    <property type="match status" value="1"/>
</dbReference>
<dbReference type="RefSeq" id="WP_070070593.1">
    <property type="nucleotide sequence ID" value="NZ_MKKK01000050.1"/>
</dbReference>
<dbReference type="InterPro" id="IPR036282">
    <property type="entry name" value="Glutathione-S-Trfase_C_sf"/>
</dbReference>
<comment type="caution">
    <text evidence="3">The sequence shown here is derived from an EMBL/GenBank/DDBJ whole genome shotgun (WGS) entry which is preliminary data.</text>
</comment>
<evidence type="ECO:0000313" key="3">
    <source>
        <dbReference type="EMBL" id="OEY93278.1"/>
    </source>
</evidence>
<dbReference type="Pfam" id="PF04399">
    <property type="entry name" value="Glutaredoxin2_C"/>
    <property type="match status" value="1"/>
</dbReference>
<dbReference type="OrthoDB" id="5291571at2"/>
<proteinExistence type="predicted"/>
<dbReference type="InterPro" id="IPR004045">
    <property type="entry name" value="Glutathione_S-Trfase_N"/>
</dbReference>
<dbReference type="AlphaFoldDB" id="A0A1E7R1T9"/>
<dbReference type="Gene3D" id="3.40.30.10">
    <property type="entry name" value="Glutaredoxin"/>
    <property type="match status" value="1"/>
</dbReference>
<feature type="domain" description="GST N-terminal" evidence="2">
    <location>
        <begin position="3"/>
        <end position="74"/>
    </location>
</feature>
<dbReference type="STRING" id="1262585.BJI46_14310"/>
<gene>
    <name evidence="3" type="ORF">BJI46_14310</name>
</gene>
<evidence type="ECO:0000259" key="1">
    <source>
        <dbReference type="Pfam" id="PF04399"/>
    </source>
</evidence>
<dbReference type="EMBL" id="MKKK01000050">
    <property type="protein sequence ID" value="OEY93278.1"/>
    <property type="molecule type" value="Genomic_DNA"/>
</dbReference>
<feature type="domain" description="Glutaredoxin 2 C-terminal" evidence="1">
    <location>
        <begin position="86"/>
        <end position="210"/>
    </location>
</feature>
<dbReference type="NCBIfam" id="NF007702">
    <property type="entry name" value="PRK10387.1"/>
    <property type="match status" value="1"/>
</dbReference>
<sequence>MKLFIYEHCPFCLRTRMISGLKNLNMQYQVIMEGDAETPISMVGKKVVPILQKDNGEYLIESLDIVKYLDELDKPRFATESKNNKVDEWIKDTANDIFYLVVPRFTKGNFKELSTPEARQAYLDRETQAFGDIEVLIANTEQYLAPVNQQLQLLEPIIAERQGIDIDDFKLLPLLRSLTIVKDIEFGSQTQAYIENLSDKAQIDLLYDQAI</sequence>
<keyword evidence="4" id="KW-1185">Reference proteome</keyword>
<dbReference type="Proteomes" id="UP000185895">
    <property type="component" value="Unassembled WGS sequence"/>
</dbReference>
<name>A0A1E7R1T9_9GAMM</name>
<evidence type="ECO:0000313" key="4">
    <source>
        <dbReference type="Proteomes" id="UP000185895"/>
    </source>
</evidence>
<dbReference type="SUPFAM" id="SSF52833">
    <property type="entry name" value="Thioredoxin-like"/>
    <property type="match status" value="1"/>
</dbReference>
<reference evidence="3 4" key="1">
    <citation type="submission" date="2016-09" db="EMBL/GenBank/DDBJ databases">
        <authorList>
            <person name="Capua I."/>
            <person name="De Benedictis P."/>
            <person name="Joannis T."/>
            <person name="Lombin L.H."/>
            <person name="Cattoli G."/>
        </authorList>
    </citation>
    <scope>NUCLEOTIDE SEQUENCE [LARGE SCALE GENOMIC DNA]</scope>
    <source>
        <strain evidence="3 4">ANC 4671</strain>
    </source>
</reference>
<dbReference type="Gene3D" id="1.20.1050.10">
    <property type="match status" value="1"/>
</dbReference>
<accession>A0A1E7R1T9</accession>
<organism evidence="3 4">
    <name type="scientific">Acinetobacter qingfengensis</name>
    <dbReference type="NCBI Taxonomy" id="1262585"/>
    <lineage>
        <taxon>Bacteria</taxon>
        <taxon>Pseudomonadati</taxon>
        <taxon>Pseudomonadota</taxon>
        <taxon>Gammaproteobacteria</taxon>
        <taxon>Moraxellales</taxon>
        <taxon>Moraxellaceae</taxon>
        <taxon>Acinetobacter</taxon>
    </lineage>
</organism>
<protein>
    <submittedName>
        <fullName evidence="3">Glutaredoxin, GrxB family</fullName>
    </submittedName>
</protein>
<evidence type="ECO:0000259" key="2">
    <source>
        <dbReference type="Pfam" id="PF13417"/>
    </source>
</evidence>
<dbReference type="InterPro" id="IPR007494">
    <property type="entry name" value="Glutaredoxin2_C"/>
</dbReference>
<dbReference type="InterPro" id="IPR036249">
    <property type="entry name" value="Thioredoxin-like_sf"/>
</dbReference>
<dbReference type="InterPro" id="IPR011901">
    <property type="entry name" value="Grx2"/>
</dbReference>
<dbReference type="Pfam" id="PF13417">
    <property type="entry name" value="GST_N_3"/>
    <property type="match status" value="1"/>
</dbReference>
<dbReference type="GO" id="GO:0005829">
    <property type="term" value="C:cytosol"/>
    <property type="evidence" value="ECO:0007669"/>
    <property type="project" value="InterPro"/>
</dbReference>